<evidence type="ECO:0000313" key="2">
    <source>
        <dbReference type="Proteomes" id="UP001162131"/>
    </source>
</evidence>
<accession>A0AAU9JGP6</accession>
<reference evidence="1" key="1">
    <citation type="submission" date="2021-09" db="EMBL/GenBank/DDBJ databases">
        <authorList>
            <consortium name="AG Swart"/>
            <person name="Singh M."/>
            <person name="Singh A."/>
            <person name="Seah K."/>
            <person name="Emmerich C."/>
        </authorList>
    </citation>
    <scope>NUCLEOTIDE SEQUENCE</scope>
    <source>
        <strain evidence="1">ATCC30299</strain>
    </source>
</reference>
<comment type="caution">
    <text evidence="1">The sequence shown here is derived from an EMBL/GenBank/DDBJ whole genome shotgun (WGS) entry which is preliminary data.</text>
</comment>
<evidence type="ECO:0000313" key="1">
    <source>
        <dbReference type="EMBL" id="CAG9320864.1"/>
    </source>
</evidence>
<organism evidence="1 2">
    <name type="scientific">Blepharisma stoltei</name>
    <dbReference type="NCBI Taxonomy" id="1481888"/>
    <lineage>
        <taxon>Eukaryota</taxon>
        <taxon>Sar</taxon>
        <taxon>Alveolata</taxon>
        <taxon>Ciliophora</taxon>
        <taxon>Postciliodesmatophora</taxon>
        <taxon>Heterotrichea</taxon>
        <taxon>Heterotrichida</taxon>
        <taxon>Blepharismidae</taxon>
        <taxon>Blepharisma</taxon>
    </lineage>
</organism>
<dbReference type="Proteomes" id="UP001162131">
    <property type="component" value="Unassembled WGS sequence"/>
</dbReference>
<dbReference type="EMBL" id="CAJZBQ010000027">
    <property type="protein sequence ID" value="CAG9320864.1"/>
    <property type="molecule type" value="Genomic_DNA"/>
</dbReference>
<evidence type="ECO:0008006" key="3">
    <source>
        <dbReference type="Google" id="ProtNLM"/>
    </source>
</evidence>
<gene>
    <name evidence="1" type="ORF">BSTOLATCC_MIC27441</name>
</gene>
<name>A0AAU9JGP6_9CILI</name>
<proteinExistence type="predicted"/>
<dbReference type="AlphaFoldDB" id="A0AAU9JGP6"/>
<keyword evidence="2" id="KW-1185">Reference proteome</keyword>
<protein>
    <recommendedName>
        <fullName evidence="3">HEPN domain-containing protein</fullName>
    </recommendedName>
</protein>
<sequence length="139" mass="16618">MESLTNDYFTIESIWLSIEAENLPEELGIDEETKSLAKFYYDSALSVIKFLLEIYQENRVLENQNEESHSRSYELCKATHNFKIPSILSRCFTYAYINPKNKKLKYLIEELDYACRNFEERIFEILHDYYLAIKLDNDD</sequence>